<gene>
    <name evidence="2" type="ORF">N825_03400</name>
</gene>
<evidence type="ECO:0000313" key="3">
    <source>
        <dbReference type="Proteomes" id="UP000019486"/>
    </source>
</evidence>
<evidence type="ECO:0000313" key="2">
    <source>
        <dbReference type="EMBL" id="EWY40134.1"/>
    </source>
</evidence>
<sequence length="36" mass="3896">MKTNKNRNQDGLPPVYLMAGTITAILVFMLLSVGMG</sequence>
<keyword evidence="3" id="KW-1185">Reference proteome</keyword>
<keyword evidence="1" id="KW-0812">Transmembrane</keyword>
<protein>
    <submittedName>
        <fullName evidence="2">Uncharacterized protein</fullName>
    </submittedName>
</protein>
<keyword evidence="1" id="KW-0472">Membrane</keyword>
<keyword evidence="1" id="KW-1133">Transmembrane helix</keyword>
<proteinExistence type="predicted"/>
<feature type="transmembrane region" description="Helical" evidence="1">
    <location>
        <begin position="12"/>
        <end position="33"/>
    </location>
</feature>
<organism evidence="2 3">
    <name type="scientific">Skermanella stibiiresistens SB22</name>
    <dbReference type="NCBI Taxonomy" id="1385369"/>
    <lineage>
        <taxon>Bacteria</taxon>
        <taxon>Pseudomonadati</taxon>
        <taxon>Pseudomonadota</taxon>
        <taxon>Alphaproteobacteria</taxon>
        <taxon>Rhodospirillales</taxon>
        <taxon>Azospirillaceae</taxon>
        <taxon>Skermanella</taxon>
    </lineage>
</organism>
<dbReference type="EMBL" id="AVFL01000009">
    <property type="protein sequence ID" value="EWY40134.1"/>
    <property type="molecule type" value="Genomic_DNA"/>
</dbReference>
<accession>W9H270</accession>
<dbReference type="Proteomes" id="UP000019486">
    <property type="component" value="Unassembled WGS sequence"/>
</dbReference>
<comment type="caution">
    <text evidence="2">The sequence shown here is derived from an EMBL/GenBank/DDBJ whole genome shotgun (WGS) entry which is preliminary data.</text>
</comment>
<name>W9H270_9PROT</name>
<dbReference type="AlphaFoldDB" id="W9H270"/>
<evidence type="ECO:0000256" key="1">
    <source>
        <dbReference type="SAM" id="Phobius"/>
    </source>
</evidence>
<reference evidence="2 3" key="1">
    <citation type="submission" date="2013-08" db="EMBL/GenBank/DDBJ databases">
        <title>The genome sequence of Skermanella stibiiresistens.</title>
        <authorList>
            <person name="Zhu W."/>
            <person name="Wang G."/>
        </authorList>
    </citation>
    <scope>NUCLEOTIDE SEQUENCE [LARGE SCALE GENOMIC DNA]</scope>
    <source>
        <strain evidence="2 3">SB22</strain>
    </source>
</reference>